<dbReference type="PANTHER" id="PTHR47966:SF51">
    <property type="entry name" value="BETA-SITE APP-CLEAVING ENZYME, ISOFORM A-RELATED"/>
    <property type="match status" value="1"/>
</dbReference>
<dbReference type="PROSITE" id="PS51767">
    <property type="entry name" value="PEPTIDASE_A1"/>
    <property type="match status" value="1"/>
</dbReference>
<feature type="chain" id="PRO_5013950184" evidence="5">
    <location>
        <begin position="21"/>
        <end position="417"/>
    </location>
</feature>
<evidence type="ECO:0000313" key="7">
    <source>
        <dbReference type="EMBL" id="PIL28673.1"/>
    </source>
</evidence>
<dbReference type="Proteomes" id="UP000230002">
    <property type="component" value="Unassembled WGS sequence"/>
</dbReference>
<dbReference type="InterPro" id="IPR001969">
    <property type="entry name" value="Aspartic_peptidase_AS"/>
</dbReference>
<dbReference type="InterPro" id="IPR034164">
    <property type="entry name" value="Pepsin-like_dom"/>
</dbReference>
<proteinExistence type="inferred from homology"/>
<accession>A0A2G8S4H0</accession>
<dbReference type="Pfam" id="PF00026">
    <property type="entry name" value="Asp"/>
    <property type="match status" value="1"/>
</dbReference>
<keyword evidence="5" id="KW-0732">Signal</keyword>
<dbReference type="Gene3D" id="2.40.70.10">
    <property type="entry name" value="Acid Proteases"/>
    <property type="match status" value="2"/>
</dbReference>
<dbReference type="GO" id="GO:0004190">
    <property type="term" value="F:aspartic-type endopeptidase activity"/>
    <property type="evidence" value="ECO:0007669"/>
    <property type="project" value="UniProtKB-KW"/>
</dbReference>
<dbReference type="STRING" id="1077348.A0A2G8S4H0"/>
<evidence type="ECO:0000256" key="5">
    <source>
        <dbReference type="SAM" id="SignalP"/>
    </source>
</evidence>
<name>A0A2G8S4H0_9APHY</name>
<protein>
    <submittedName>
        <fullName evidence="7">Transporter</fullName>
    </submittedName>
</protein>
<evidence type="ECO:0000259" key="6">
    <source>
        <dbReference type="PROSITE" id="PS51767"/>
    </source>
</evidence>
<dbReference type="PANTHER" id="PTHR47966">
    <property type="entry name" value="BETA-SITE APP-CLEAVING ENZYME, ISOFORM A-RELATED"/>
    <property type="match status" value="1"/>
</dbReference>
<evidence type="ECO:0000256" key="2">
    <source>
        <dbReference type="ARBA" id="ARBA00022750"/>
    </source>
</evidence>
<evidence type="ECO:0000313" key="8">
    <source>
        <dbReference type="Proteomes" id="UP000230002"/>
    </source>
</evidence>
<dbReference type="OrthoDB" id="660550at2759"/>
<keyword evidence="8" id="KW-1185">Reference proteome</keyword>
<dbReference type="CDD" id="cd05471">
    <property type="entry name" value="pepsin_like"/>
    <property type="match status" value="1"/>
</dbReference>
<dbReference type="GO" id="GO:0006508">
    <property type="term" value="P:proteolysis"/>
    <property type="evidence" value="ECO:0007669"/>
    <property type="project" value="UniProtKB-KW"/>
</dbReference>
<feature type="active site" evidence="3">
    <location>
        <position position="110"/>
    </location>
</feature>
<evidence type="ECO:0000256" key="4">
    <source>
        <dbReference type="RuleBase" id="RU000454"/>
    </source>
</evidence>
<dbReference type="EMBL" id="AYKW01000023">
    <property type="protein sequence ID" value="PIL28673.1"/>
    <property type="molecule type" value="Genomic_DNA"/>
</dbReference>
<keyword evidence="4" id="KW-0378">Hydrolase</keyword>
<dbReference type="InterPro" id="IPR021109">
    <property type="entry name" value="Peptidase_aspartic_dom_sf"/>
</dbReference>
<feature type="domain" description="Peptidase A1" evidence="6">
    <location>
        <begin position="92"/>
        <end position="407"/>
    </location>
</feature>
<feature type="signal peptide" evidence="5">
    <location>
        <begin position="1"/>
        <end position="20"/>
    </location>
</feature>
<dbReference type="PROSITE" id="PS00141">
    <property type="entry name" value="ASP_PROTEASE"/>
    <property type="match status" value="1"/>
</dbReference>
<comment type="similarity">
    <text evidence="1 4">Belongs to the peptidase A1 family.</text>
</comment>
<dbReference type="InterPro" id="IPR033121">
    <property type="entry name" value="PEPTIDASE_A1"/>
</dbReference>
<keyword evidence="2 4" id="KW-0064">Aspartyl protease</keyword>
<evidence type="ECO:0000256" key="3">
    <source>
        <dbReference type="PIRSR" id="PIRSR601461-1"/>
    </source>
</evidence>
<feature type="active site" evidence="3">
    <location>
        <position position="289"/>
    </location>
</feature>
<comment type="caution">
    <text evidence="7">The sequence shown here is derived from an EMBL/GenBank/DDBJ whole genome shotgun (WGS) entry which is preliminary data.</text>
</comment>
<sequence>MARLSALLLALTAAAVSVSAKPIVTVRDAPVTLAIARRFNTTGVANLLKADQARATVLKARSQASAASANVLDAAAAAADVGVPVTNGAVVYTASVGVGSPATSYDLIIDTGSSNTWIGAGKSYVKTSTSVDTGSRVAVTYGSGSFSGEEYTDTVTIGSLVIEKQGVGVASRSSGFSGYDGILGIGPVDLTDGTTSSGGEIPTVVNAAFAAGSIDANLIGISFEPTTSLSVTNGELMFGGVDTTKYTGALTYVPITSTYPASAYVGIDQSITYGSSGTNILSSTAGITDTGTTLILLASDALARYQRATGAVLDNNTGLLRITTAQFASLQSLFFHIGDTTYEFTPNAQIWPRSLNTAIGGSASSIYLITADLGTNSGEGLDFINGYTFLERFYYVYDSANSQVGFATTSFTNATTN</sequence>
<dbReference type="SUPFAM" id="SSF50630">
    <property type="entry name" value="Acid proteases"/>
    <property type="match status" value="1"/>
</dbReference>
<organism evidence="7 8">
    <name type="scientific">Ganoderma sinense ZZ0214-1</name>
    <dbReference type="NCBI Taxonomy" id="1077348"/>
    <lineage>
        <taxon>Eukaryota</taxon>
        <taxon>Fungi</taxon>
        <taxon>Dikarya</taxon>
        <taxon>Basidiomycota</taxon>
        <taxon>Agaricomycotina</taxon>
        <taxon>Agaricomycetes</taxon>
        <taxon>Polyporales</taxon>
        <taxon>Polyporaceae</taxon>
        <taxon>Ganoderma</taxon>
    </lineage>
</organism>
<dbReference type="InterPro" id="IPR001461">
    <property type="entry name" value="Aspartic_peptidase_A1"/>
</dbReference>
<reference evidence="7 8" key="1">
    <citation type="journal article" date="2015" name="Sci. Rep.">
        <title>Chromosome-level genome map provides insights into diverse defense mechanisms in the medicinal fungus Ganoderma sinense.</title>
        <authorList>
            <person name="Zhu Y."/>
            <person name="Xu J."/>
            <person name="Sun C."/>
            <person name="Zhou S."/>
            <person name="Xu H."/>
            <person name="Nelson D.R."/>
            <person name="Qian J."/>
            <person name="Song J."/>
            <person name="Luo H."/>
            <person name="Xiang L."/>
            <person name="Li Y."/>
            <person name="Xu Z."/>
            <person name="Ji A."/>
            <person name="Wang L."/>
            <person name="Lu S."/>
            <person name="Hayward A."/>
            <person name="Sun W."/>
            <person name="Li X."/>
            <person name="Schwartz D.C."/>
            <person name="Wang Y."/>
            <person name="Chen S."/>
        </authorList>
    </citation>
    <scope>NUCLEOTIDE SEQUENCE [LARGE SCALE GENOMIC DNA]</scope>
    <source>
        <strain evidence="7 8">ZZ0214-1</strain>
    </source>
</reference>
<dbReference type="PRINTS" id="PR00792">
    <property type="entry name" value="PEPSIN"/>
</dbReference>
<keyword evidence="4" id="KW-0645">Protease</keyword>
<gene>
    <name evidence="7" type="ORF">GSI_08717</name>
</gene>
<evidence type="ECO:0000256" key="1">
    <source>
        <dbReference type="ARBA" id="ARBA00007447"/>
    </source>
</evidence>
<dbReference type="AlphaFoldDB" id="A0A2G8S4H0"/>